<dbReference type="EMBL" id="LPZR01000055">
    <property type="protein sequence ID" value="KYO55814.1"/>
    <property type="molecule type" value="Genomic_DNA"/>
</dbReference>
<dbReference type="InterPro" id="IPR038404">
    <property type="entry name" value="TRAP_DctP_sf"/>
</dbReference>
<dbReference type="PANTHER" id="PTHR33376:SF7">
    <property type="entry name" value="C4-DICARBOXYLATE-BINDING PROTEIN DCTB"/>
    <property type="match status" value="1"/>
</dbReference>
<evidence type="ECO:0000256" key="2">
    <source>
        <dbReference type="ARBA" id="ARBA00022448"/>
    </source>
</evidence>
<evidence type="ECO:0000256" key="4">
    <source>
        <dbReference type="SAM" id="SignalP"/>
    </source>
</evidence>
<dbReference type="RefSeq" id="WP_062762114.1">
    <property type="nucleotide sequence ID" value="NZ_CP121043.1"/>
</dbReference>
<comment type="similarity">
    <text evidence="1">Belongs to the bacterial solute-binding protein 7 family.</text>
</comment>
<sequence length="378" mass="39811">MTRLTTLRRGLAAAAICLAATAGTTAGAATLTYGSPVPEQALFNREGVVPFLKGIETVTEGRVKFRGLFGGTVVKMPTVLPSIRDGVVNAGFVVLAFYPSDLPHASVMSELTGFGVDPVAAMGAINEAFFQGCPDCLDEMRREGQIPLFLNATAPMAMQCTSPVAGKADLQGRRVSVIGSPEARWAEALGMIPVTTSITDLLISLQTGKTDCALVPISWAQSYGLTDVVKGVIDMPQGIVGGAVPVSVSLDAWCRIGEADRKAILAHAAASALPYVQKAYIDADAMVRPKLEAVAGFSAGDAAMRDAWPAYQAGEIKALAARAAERGIADPEAFAARIALIYRKWHEDYLPKIQADPAEMTRLLTETVFPESLTACPG</sequence>
<keyword evidence="3 4" id="KW-0732">Signal</keyword>
<feature type="chain" id="PRO_5007837027" description="C4-dicarboxylate ABC transporter substrate-binding protein" evidence="4">
    <location>
        <begin position="29"/>
        <end position="378"/>
    </location>
</feature>
<dbReference type="Proteomes" id="UP000075787">
    <property type="component" value="Unassembled WGS sequence"/>
</dbReference>
<keyword evidence="2" id="KW-0813">Transport</keyword>
<evidence type="ECO:0000313" key="5">
    <source>
        <dbReference type="EMBL" id="KYO55814.1"/>
    </source>
</evidence>
<dbReference type="Gene3D" id="3.40.190.170">
    <property type="entry name" value="Bacterial extracellular solute-binding protein, family 7"/>
    <property type="match status" value="1"/>
</dbReference>
<dbReference type="AlphaFoldDB" id="A0A162LMW3"/>
<comment type="caution">
    <text evidence="5">The sequence shown here is derived from an EMBL/GenBank/DDBJ whole genome shotgun (WGS) entry which is preliminary data.</text>
</comment>
<gene>
    <name evidence="5" type="ORF">AUP44_22935</name>
</gene>
<feature type="signal peptide" evidence="4">
    <location>
        <begin position="1"/>
        <end position="28"/>
    </location>
</feature>
<dbReference type="InterPro" id="IPR018389">
    <property type="entry name" value="DctP_fam"/>
</dbReference>
<evidence type="ECO:0000256" key="1">
    <source>
        <dbReference type="ARBA" id="ARBA00009023"/>
    </source>
</evidence>
<protein>
    <recommendedName>
        <fullName evidence="7">C4-dicarboxylate ABC transporter substrate-binding protein</fullName>
    </recommendedName>
</protein>
<accession>A0A162LMW3</accession>
<dbReference type="OrthoDB" id="7239472at2"/>
<proteinExistence type="inferred from homology"/>
<name>A0A162LMW3_9PROT</name>
<organism evidence="5 6">
    <name type="scientific">Tistrella mobilis</name>
    <dbReference type="NCBI Taxonomy" id="171437"/>
    <lineage>
        <taxon>Bacteria</taxon>
        <taxon>Pseudomonadati</taxon>
        <taxon>Pseudomonadota</taxon>
        <taxon>Alphaproteobacteria</taxon>
        <taxon>Geminicoccales</taxon>
        <taxon>Geminicoccaceae</taxon>
        <taxon>Tistrella</taxon>
    </lineage>
</organism>
<dbReference type="Pfam" id="PF03480">
    <property type="entry name" value="DctP"/>
    <property type="match status" value="1"/>
</dbReference>
<evidence type="ECO:0000256" key="3">
    <source>
        <dbReference type="ARBA" id="ARBA00022729"/>
    </source>
</evidence>
<evidence type="ECO:0008006" key="7">
    <source>
        <dbReference type="Google" id="ProtNLM"/>
    </source>
</evidence>
<reference evidence="5 6" key="1">
    <citation type="submission" date="2015-12" db="EMBL/GenBank/DDBJ databases">
        <title>Genome sequence of Tistrella mobilis MCCC 1A02139.</title>
        <authorList>
            <person name="Lu L."/>
            <person name="Lai Q."/>
            <person name="Shao Z."/>
            <person name="Qian P."/>
        </authorList>
    </citation>
    <scope>NUCLEOTIDE SEQUENCE [LARGE SCALE GENOMIC DNA]</scope>
    <source>
        <strain evidence="5 6">MCCC 1A02139</strain>
    </source>
</reference>
<evidence type="ECO:0000313" key="6">
    <source>
        <dbReference type="Proteomes" id="UP000075787"/>
    </source>
</evidence>
<dbReference type="PANTHER" id="PTHR33376">
    <property type="match status" value="1"/>
</dbReference>
<dbReference type="GO" id="GO:0055085">
    <property type="term" value="P:transmembrane transport"/>
    <property type="evidence" value="ECO:0007669"/>
    <property type="project" value="InterPro"/>
</dbReference>
<dbReference type="GeneID" id="97239530"/>